<name>A0A8J3ETF5_9ACTN</name>
<accession>A0A8J3ETF5</accession>
<organism evidence="4 5">
    <name type="scientific">Egicoccus halophilus</name>
    <dbReference type="NCBI Taxonomy" id="1670830"/>
    <lineage>
        <taxon>Bacteria</taxon>
        <taxon>Bacillati</taxon>
        <taxon>Actinomycetota</taxon>
        <taxon>Nitriliruptoria</taxon>
        <taxon>Egicoccales</taxon>
        <taxon>Egicoccaceae</taxon>
        <taxon>Egicoccus</taxon>
    </lineage>
</organism>
<keyword evidence="1" id="KW-0472">Membrane</keyword>
<dbReference type="Proteomes" id="UP000650511">
    <property type="component" value="Unassembled WGS sequence"/>
</dbReference>
<dbReference type="EMBL" id="BMHA01000015">
    <property type="protein sequence ID" value="GGI09495.1"/>
    <property type="molecule type" value="Genomic_DNA"/>
</dbReference>
<evidence type="ECO:0008006" key="6">
    <source>
        <dbReference type="Google" id="ProtNLM"/>
    </source>
</evidence>
<evidence type="ECO:0000313" key="4">
    <source>
        <dbReference type="EMBL" id="GGI09495.1"/>
    </source>
</evidence>
<feature type="transmembrane region" description="Helical" evidence="1">
    <location>
        <begin position="52"/>
        <end position="75"/>
    </location>
</feature>
<feature type="transmembrane region" description="Helical" evidence="1">
    <location>
        <begin position="24"/>
        <end position="46"/>
    </location>
</feature>
<evidence type="ECO:0000259" key="3">
    <source>
        <dbReference type="Pfam" id="PF09851"/>
    </source>
</evidence>
<keyword evidence="5" id="KW-1185">Reference proteome</keyword>
<gene>
    <name evidence="4" type="ORF">GCM10011354_34360</name>
</gene>
<keyword evidence="1" id="KW-1133">Transmembrane helix</keyword>
<reference evidence="4" key="2">
    <citation type="submission" date="2020-09" db="EMBL/GenBank/DDBJ databases">
        <authorList>
            <person name="Sun Q."/>
            <person name="Zhou Y."/>
        </authorList>
    </citation>
    <scope>NUCLEOTIDE SEQUENCE</scope>
    <source>
        <strain evidence="4">CGMCC 1.14988</strain>
    </source>
</reference>
<evidence type="ECO:0000313" key="5">
    <source>
        <dbReference type="Proteomes" id="UP000650511"/>
    </source>
</evidence>
<dbReference type="RefSeq" id="WP_130651225.1">
    <property type="nucleotide sequence ID" value="NZ_BMHA01000015.1"/>
</dbReference>
<comment type="caution">
    <text evidence="4">The sequence shown here is derived from an EMBL/GenBank/DDBJ whole genome shotgun (WGS) entry which is preliminary data.</text>
</comment>
<dbReference type="Pfam" id="PF03703">
    <property type="entry name" value="bPH_2"/>
    <property type="match status" value="1"/>
</dbReference>
<dbReference type="PANTHER" id="PTHR37938:SF1">
    <property type="entry name" value="BLL0215 PROTEIN"/>
    <property type="match status" value="1"/>
</dbReference>
<dbReference type="InterPro" id="IPR005182">
    <property type="entry name" value="YdbS-like_PH"/>
</dbReference>
<reference evidence="4" key="1">
    <citation type="journal article" date="2014" name="Int. J. Syst. Evol. Microbiol.">
        <title>Complete genome sequence of Corynebacterium casei LMG S-19264T (=DSM 44701T), isolated from a smear-ripened cheese.</title>
        <authorList>
            <consortium name="US DOE Joint Genome Institute (JGI-PGF)"/>
            <person name="Walter F."/>
            <person name="Albersmeier A."/>
            <person name="Kalinowski J."/>
            <person name="Ruckert C."/>
        </authorList>
    </citation>
    <scope>NUCLEOTIDE SEQUENCE</scope>
    <source>
        <strain evidence="4">CGMCC 1.14988</strain>
    </source>
</reference>
<evidence type="ECO:0000256" key="1">
    <source>
        <dbReference type="SAM" id="Phobius"/>
    </source>
</evidence>
<protein>
    <recommendedName>
        <fullName evidence="6">PH domain-containing protein</fullName>
    </recommendedName>
</protein>
<dbReference type="Pfam" id="PF09851">
    <property type="entry name" value="SHOCT"/>
    <property type="match status" value="1"/>
</dbReference>
<proteinExistence type="predicted"/>
<dbReference type="InterPro" id="IPR018649">
    <property type="entry name" value="SHOCT"/>
</dbReference>
<dbReference type="OrthoDB" id="4350422at2"/>
<dbReference type="AlphaFoldDB" id="A0A8J3ETF5"/>
<keyword evidence="1" id="KW-0812">Transmembrane</keyword>
<evidence type="ECO:0000259" key="2">
    <source>
        <dbReference type="Pfam" id="PF03703"/>
    </source>
</evidence>
<feature type="domain" description="YdbS-like PH" evidence="2">
    <location>
        <begin position="73"/>
        <end position="145"/>
    </location>
</feature>
<feature type="domain" description="SHOCT" evidence="3">
    <location>
        <begin position="174"/>
        <end position="199"/>
    </location>
</feature>
<sequence length="201" mass="22689">MRYPERLLSEDEDVLLMFRPHWKVLLPALLWAMLLAALAGAAVAALDPPWQWVAAGGAALVWLLLAGRSVLRWWFTAYVLTTERIVVRRGMVARTGVEIPLEQVTNVLFSQSVLERLLRYGDVVLEAAGSQGRSELHDIPDPEGFQHDVYKARGLRMLHHRTGGRPAADPVAVLERLADLRERGHLSDEEFETEKQRLLGR</sequence>
<dbReference type="PANTHER" id="PTHR37938">
    <property type="entry name" value="BLL0215 PROTEIN"/>
    <property type="match status" value="1"/>
</dbReference>